<evidence type="ECO:0000313" key="2">
    <source>
        <dbReference type="EMBL" id="GEY59377.1"/>
    </source>
</evidence>
<dbReference type="AlphaFoldDB" id="A0A699HSP8"/>
<dbReference type="Gene3D" id="1.25.10.10">
    <property type="entry name" value="Leucine-rich Repeat Variant"/>
    <property type="match status" value="2"/>
</dbReference>
<accession>A0A699HSP8</accession>
<protein>
    <recommendedName>
        <fullName evidence="1">At1g61320/AtMIF1 LRR domain-containing protein</fullName>
    </recommendedName>
</protein>
<comment type="caution">
    <text evidence="2">The sequence shown here is derived from an EMBL/GenBank/DDBJ whole genome shotgun (WGS) entry which is preliminary data.</text>
</comment>
<dbReference type="PANTHER" id="PTHR34223">
    <property type="entry name" value="OS11G0201299 PROTEIN"/>
    <property type="match status" value="1"/>
</dbReference>
<proteinExistence type="predicted"/>
<dbReference type="InterPro" id="IPR053197">
    <property type="entry name" value="F-box_SCFL_complex_component"/>
</dbReference>
<gene>
    <name evidence="2" type="ORF">Tci_431351</name>
</gene>
<dbReference type="EMBL" id="BKCJ010191855">
    <property type="protein sequence ID" value="GEY59377.1"/>
    <property type="molecule type" value="Genomic_DNA"/>
</dbReference>
<reference evidence="2" key="1">
    <citation type="journal article" date="2019" name="Sci. Rep.">
        <title>Draft genome of Tanacetum cinerariifolium, the natural source of mosquito coil.</title>
        <authorList>
            <person name="Yamashiro T."/>
            <person name="Shiraishi A."/>
            <person name="Satake H."/>
            <person name="Nakayama K."/>
        </authorList>
    </citation>
    <scope>NUCLEOTIDE SEQUENCE</scope>
</reference>
<organism evidence="2">
    <name type="scientific">Tanacetum cinerariifolium</name>
    <name type="common">Dalmatian daisy</name>
    <name type="synonym">Chrysanthemum cinerariifolium</name>
    <dbReference type="NCBI Taxonomy" id="118510"/>
    <lineage>
        <taxon>Eukaryota</taxon>
        <taxon>Viridiplantae</taxon>
        <taxon>Streptophyta</taxon>
        <taxon>Embryophyta</taxon>
        <taxon>Tracheophyta</taxon>
        <taxon>Spermatophyta</taxon>
        <taxon>Magnoliopsida</taxon>
        <taxon>eudicotyledons</taxon>
        <taxon>Gunneridae</taxon>
        <taxon>Pentapetalae</taxon>
        <taxon>asterids</taxon>
        <taxon>campanulids</taxon>
        <taxon>Asterales</taxon>
        <taxon>Asteraceae</taxon>
        <taxon>Asteroideae</taxon>
        <taxon>Anthemideae</taxon>
        <taxon>Anthemidinae</taxon>
        <taxon>Tanacetum</taxon>
    </lineage>
</organism>
<dbReference type="InterPro" id="IPR055357">
    <property type="entry name" value="LRR_At1g61320_AtMIF1"/>
</dbReference>
<sequence length="539" mass="61156">MKGVDRLNELKDEMLVANIISRLDCTTKEVIKTTTTISKRWKNLWTSLPHLIFSDVDDVTDLVGAEPNLHGYMSFIDDTLNQCPTNLTLKRFKLDINFSSRVNSDFKLRANSWIRYAISRKAEDVDLRLWDEGVGVEFSYDDEVFFDNLCFNRVKLTCGVLNPPNGAISWGRLDCLILSCVTLDEDMIEKILSRSPCLESLELNDCYGYRRIDITSKSVKELVFSGYNSHNEYYTDDVAYIDCVKINAPYISSLTIEGELVLRELVLLNVSSLVKADLDYWINWRESEIFNEEVFSGLLESLGHVEDIAYGFYLVASISFGSCCASEMSVTIYEGPRQETEVHFGDPKQYEDQVTLMRNTIRYVRCGHDYWTKFFGVREAAEGAARAMMSQLTAQGVKLVLSSLLKGLEDKAWRTMQSSFQLFMIYSVLCSTTTFSVSTQDCAKTDPRADGTTADNLYKFDDLPLSLLVPIFHRGSRESRAGTKKKPAQIAANMCSLVTDAKYMLPYIGLLLPEIKKVIYGISGSTELDYFLLEEASER</sequence>
<dbReference type="Pfam" id="PF24984">
    <property type="entry name" value="HEAT_EF3_GNC1"/>
    <property type="match status" value="1"/>
</dbReference>
<dbReference type="InterPro" id="IPR011989">
    <property type="entry name" value="ARM-like"/>
</dbReference>
<dbReference type="Pfam" id="PF23622">
    <property type="entry name" value="LRR_At1g61320_AtMIF1"/>
    <property type="match status" value="1"/>
</dbReference>
<feature type="domain" description="At1g61320/AtMIF1 LRR" evidence="1">
    <location>
        <begin position="88"/>
        <end position="260"/>
    </location>
</feature>
<evidence type="ECO:0000259" key="1">
    <source>
        <dbReference type="Pfam" id="PF23622"/>
    </source>
</evidence>
<name>A0A699HSP8_TANCI</name>
<dbReference type="PANTHER" id="PTHR34223:SF51">
    <property type="entry name" value="OS06G0556300 PROTEIN"/>
    <property type="match status" value="1"/>
</dbReference>